<dbReference type="GO" id="GO:0009231">
    <property type="term" value="P:riboflavin biosynthetic process"/>
    <property type="evidence" value="ECO:0007669"/>
    <property type="project" value="UniProtKB-UniRule"/>
</dbReference>
<organism evidence="10 11">
    <name type="scientific">Balnearium lithotrophicum</name>
    <dbReference type="NCBI Taxonomy" id="223788"/>
    <lineage>
        <taxon>Bacteria</taxon>
        <taxon>Pseudomonadati</taxon>
        <taxon>Aquificota</taxon>
        <taxon>Aquificia</taxon>
        <taxon>Desulfurobacteriales</taxon>
        <taxon>Desulfurobacteriaceae</taxon>
        <taxon>Balnearium</taxon>
    </lineage>
</organism>
<dbReference type="OrthoDB" id="9809709at2"/>
<accession>A0A521B2E9</accession>
<name>A0A521B2E9_9BACT</name>
<comment type="catalytic activity">
    <reaction evidence="6 9">
        <text>(2S)-2-hydroxy-3-oxobutyl phosphate + 5-amino-6-(D-ribitylamino)uracil = 6,7-dimethyl-8-(1-D-ribityl)lumazine + phosphate + 2 H2O + H(+)</text>
        <dbReference type="Rhea" id="RHEA:26152"/>
        <dbReference type="ChEBI" id="CHEBI:15377"/>
        <dbReference type="ChEBI" id="CHEBI:15378"/>
        <dbReference type="ChEBI" id="CHEBI:15934"/>
        <dbReference type="ChEBI" id="CHEBI:43474"/>
        <dbReference type="ChEBI" id="CHEBI:58201"/>
        <dbReference type="ChEBI" id="CHEBI:58830"/>
        <dbReference type="EC" id="2.5.1.78"/>
    </reaction>
</comment>
<dbReference type="NCBIfam" id="TIGR00114">
    <property type="entry name" value="lumazine-synth"/>
    <property type="match status" value="1"/>
</dbReference>
<dbReference type="EMBL" id="FXTM01000003">
    <property type="protein sequence ID" value="SMO41278.1"/>
    <property type="molecule type" value="Genomic_DNA"/>
</dbReference>
<keyword evidence="11" id="KW-1185">Reference proteome</keyword>
<dbReference type="UniPathway" id="UPA00275">
    <property type="reaction ID" value="UER00404"/>
</dbReference>
<reference evidence="10 11" key="1">
    <citation type="submission" date="2017-05" db="EMBL/GenBank/DDBJ databases">
        <authorList>
            <person name="Varghese N."/>
            <person name="Submissions S."/>
        </authorList>
    </citation>
    <scope>NUCLEOTIDE SEQUENCE [LARGE SCALE GENOMIC DNA]</scope>
    <source>
        <strain evidence="10 11">DSM 16304</strain>
    </source>
</reference>
<dbReference type="SUPFAM" id="SSF52121">
    <property type="entry name" value="Lumazine synthase"/>
    <property type="match status" value="1"/>
</dbReference>
<protein>
    <recommendedName>
        <fullName evidence="8 9">6,7-dimethyl-8-ribityllumazine synthase</fullName>
        <shortName evidence="9">DMRL synthase</shortName>
        <shortName evidence="9">LS</shortName>
        <shortName evidence="9">Lumazine synthase</shortName>
        <ecNumber evidence="3 9">2.5.1.78</ecNumber>
    </recommendedName>
</protein>
<dbReference type="Proteomes" id="UP000317315">
    <property type="component" value="Unassembled WGS sequence"/>
</dbReference>
<evidence type="ECO:0000256" key="2">
    <source>
        <dbReference type="ARBA" id="ARBA00007424"/>
    </source>
</evidence>
<dbReference type="GO" id="GO:0009349">
    <property type="term" value="C:riboflavin synthase complex"/>
    <property type="evidence" value="ECO:0007669"/>
    <property type="project" value="UniProtKB-UniRule"/>
</dbReference>
<evidence type="ECO:0000256" key="9">
    <source>
        <dbReference type="HAMAP-Rule" id="MF_00178"/>
    </source>
</evidence>
<evidence type="ECO:0000256" key="1">
    <source>
        <dbReference type="ARBA" id="ARBA00004917"/>
    </source>
</evidence>
<feature type="binding site" evidence="9">
    <location>
        <begin position="56"/>
        <end position="58"/>
    </location>
    <ligand>
        <name>5-amino-6-(D-ribitylamino)uracil</name>
        <dbReference type="ChEBI" id="CHEBI:15934"/>
    </ligand>
</feature>
<dbReference type="GO" id="GO:0005829">
    <property type="term" value="C:cytosol"/>
    <property type="evidence" value="ECO:0007669"/>
    <property type="project" value="TreeGrafter"/>
</dbReference>
<dbReference type="Pfam" id="PF00885">
    <property type="entry name" value="DMRL_synthase"/>
    <property type="match status" value="1"/>
</dbReference>
<feature type="binding site" evidence="9">
    <location>
        <position position="127"/>
    </location>
    <ligand>
        <name>(2S)-2-hydroxy-3-oxobutyl phosphate</name>
        <dbReference type="ChEBI" id="CHEBI:58830"/>
    </ligand>
</feature>
<dbReference type="Gene3D" id="3.40.50.960">
    <property type="entry name" value="Lumazine/riboflavin synthase"/>
    <property type="match status" value="1"/>
</dbReference>
<dbReference type="FunFam" id="3.40.50.960:FF:000001">
    <property type="entry name" value="6,7-dimethyl-8-ribityllumazine synthase"/>
    <property type="match status" value="1"/>
</dbReference>
<evidence type="ECO:0000256" key="6">
    <source>
        <dbReference type="ARBA" id="ARBA00048785"/>
    </source>
</evidence>
<evidence type="ECO:0000313" key="10">
    <source>
        <dbReference type="EMBL" id="SMO41278.1"/>
    </source>
</evidence>
<comment type="subunit">
    <text evidence="9">Forms an icosahedral capsid composed of 60 subunits, arranged as a dodecamer of pentamers.</text>
</comment>
<dbReference type="HAMAP" id="MF_00178">
    <property type="entry name" value="Lumazine_synth"/>
    <property type="match status" value="1"/>
</dbReference>
<evidence type="ECO:0000256" key="3">
    <source>
        <dbReference type="ARBA" id="ARBA00012664"/>
    </source>
</evidence>
<dbReference type="CDD" id="cd09209">
    <property type="entry name" value="Lumazine_synthase-I"/>
    <property type="match status" value="1"/>
</dbReference>
<gene>
    <name evidence="9" type="primary">ribH</name>
    <name evidence="10" type="ORF">SAMN06269117_10391</name>
</gene>
<dbReference type="InterPro" id="IPR034964">
    <property type="entry name" value="LS"/>
</dbReference>
<evidence type="ECO:0000313" key="11">
    <source>
        <dbReference type="Proteomes" id="UP000317315"/>
    </source>
</evidence>
<sequence>MKIHEGKLWAEGFRFGIVVSRFNSFITERLVEGALDCLKRHGCRDEDVEIFKVPGSFEIPLVAKKLAKSGKFDAVIALGAVIRGETPHFDYVAAEVSKGVASASLETEKPIIFGVLTTDTVEQAIDRAGAKAGNKGWEAALSAVEMVNLLKEVG</sequence>
<dbReference type="PANTHER" id="PTHR21058">
    <property type="entry name" value="6,7-DIMETHYL-8-RIBITYLLUMAZINE SYNTHASE DMRL SYNTHASE LUMAZINE SYNTHASE"/>
    <property type="match status" value="1"/>
</dbReference>
<feature type="binding site" evidence="9">
    <location>
        <position position="22"/>
    </location>
    <ligand>
        <name>5-amino-6-(D-ribitylamino)uracil</name>
        <dbReference type="ChEBI" id="CHEBI:15934"/>
    </ligand>
</feature>
<keyword evidence="4 9" id="KW-0686">Riboflavin biosynthesis</keyword>
<keyword evidence="5 9" id="KW-0808">Transferase</keyword>
<feature type="binding site" evidence="9">
    <location>
        <begin position="85"/>
        <end position="86"/>
    </location>
    <ligand>
        <name>(2S)-2-hydroxy-3-oxobutyl phosphate</name>
        <dbReference type="ChEBI" id="CHEBI:58830"/>
    </ligand>
</feature>
<dbReference type="NCBIfam" id="NF000812">
    <property type="entry name" value="PRK00061.1-4"/>
    <property type="match status" value="1"/>
</dbReference>
<dbReference type="InterPro" id="IPR002180">
    <property type="entry name" value="LS/RS"/>
</dbReference>
<dbReference type="PANTHER" id="PTHR21058:SF0">
    <property type="entry name" value="6,7-DIMETHYL-8-RIBITYLLUMAZINE SYNTHASE"/>
    <property type="match status" value="1"/>
</dbReference>
<evidence type="ECO:0000256" key="8">
    <source>
        <dbReference type="ARBA" id="ARBA00072606"/>
    </source>
</evidence>
<feature type="binding site" evidence="9">
    <location>
        <position position="113"/>
    </location>
    <ligand>
        <name>5-amino-6-(D-ribitylamino)uracil</name>
        <dbReference type="ChEBI" id="CHEBI:15934"/>
    </ligand>
</feature>
<dbReference type="AlphaFoldDB" id="A0A521B2E9"/>
<comment type="pathway">
    <text evidence="1 9">Cofactor biosynthesis; riboflavin biosynthesis; riboflavin from 2-hydroxy-3-oxobutyl phosphate and 5-amino-6-(D-ribitylamino)uracil: step 1/2.</text>
</comment>
<proteinExistence type="inferred from homology"/>
<evidence type="ECO:0000256" key="4">
    <source>
        <dbReference type="ARBA" id="ARBA00022619"/>
    </source>
</evidence>
<dbReference type="GO" id="GO:0000906">
    <property type="term" value="F:6,7-dimethyl-8-ribityllumazine synthase activity"/>
    <property type="evidence" value="ECO:0007669"/>
    <property type="project" value="UniProtKB-UniRule"/>
</dbReference>
<dbReference type="RefSeq" id="WP_142934010.1">
    <property type="nucleotide sequence ID" value="NZ_FXTM01000003.1"/>
</dbReference>
<dbReference type="EC" id="2.5.1.78" evidence="3 9"/>
<feature type="binding site" evidence="9">
    <location>
        <begin position="80"/>
        <end position="82"/>
    </location>
    <ligand>
        <name>5-amino-6-(D-ribitylamino)uracil</name>
        <dbReference type="ChEBI" id="CHEBI:15934"/>
    </ligand>
</feature>
<comment type="similarity">
    <text evidence="2 9">Belongs to the DMRL synthase family.</text>
</comment>
<comment type="function">
    <text evidence="7 9">Catalyzes the formation of 6,7-dimethyl-8-ribityllumazine by condensation of 5-amino-6-(D-ribitylamino)uracil with 3,4-dihydroxy-2-butanone 4-phosphate. This is the penultimate step in the biosynthesis of riboflavin.</text>
</comment>
<dbReference type="InterPro" id="IPR036467">
    <property type="entry name" value="LS/RS_sf"/>
</dbReference>
<evidence type="ECO:0000256" key="5">
    <source>
        <dbReference type="ARBA" id="ARBA00022679"/>
    </source>
</evidence>
<feature type="active site" description="Proton donor" evidence="9">
    <location>
        <position position="88"/>
    </location>
</feature>
<evidence type="ECO:0000256" key="7">
    <source>
        <dbReference type="ARBA" id="ARBA00058151"/>
    </source>
</evidence>